<feature type="compositionally biased region" description="Low complexity" evidence="4">
    <location>
        <begin position="131"/>
        <end position="155"/>
    </location>
</feature>
<keyword evidence="3" id="KW-0175">Coiled coil</keyword>
<feature type="domain" description="YknX-like beta-barrel" evidence="6">
    <location>
        <begin position="222"/>
        <end position="296"/>
    </location>
</feature>
<proteinExistence type="inferred from homology"/>
<evidence type="ECO:0000256" key="3">
    <source>
        <dbReference type="ARBA" id="ARBA00023054"/>
    </source>
</evidence>
<dbReference type="Gene3D" id="2.40.30.170">
    <property type="match status" value="1"/>
</dbReference>
<evidence type="ECO:0000256" key="2">
    <source>
        <dbReference type="ARBA" id="ARBA00009477"/>
    </source>
</evidence>
<dbReference type="PANTHER" id="PTHR32347">
    <property type="entry name" value="EFFLUX SYSTEM COMPONENT YKNX-RELATED"/>
    <property type="match status" value="1"/>
</dbReference>
<feature type="region of interest" description="Disordered" evidence="4">
    <location>
        <begin position="325"/>
        <end position="379"/>
    </location>
</feature>
<dbReference type="InterPro" id="IPR058647">
    <property type="entry name" value="BSH_CzcB-like"/>
</dbReference>
<dbReference type="SUPFAM" id="SSF111369">
    <property type="entry name" value="HlyD-like secretion proteins"/>
    <property type="match status" value="1"/>
</dbReference>
<feature type="domain" description="CzcB-like barrel-sandwich hybrid" evidence="5">
    <location>
        <begin position="66"/>
        <end position="218"/>
    </location>
</feature>
<dbReference type="Gene3D" id="2.40.50.100">
    <property type="match status" value="1"/>
</dbReference>
<comment type="caution">
    <text evidence="7">The sequence shown here is derived from an EMBL/GenBank/DDBJ whole genome shotgun (WGS) entry which is preliminary data.</text>
</comment>
<evidence type="ECO:0000259" key="5">
    <source>
        <dbReference type="Pfam" id="PF25973"/>
    </source>
</evidence>
<dbReference type="InterPro" id="IPR058636">
    <property type="entry name" value="Beta-barrel_YknX"/>
</dbReference>
<accession>A0ABS1T997</accession>
<keyword evidence="8" id="KW-1185">Reference proteome</keyword>
<comment type="similarity">
    <text evidence="2">Belongs to the membrane fusion protein (MFP) (TC 8.A.1) family.</text>
</comment>
<dbReference type="RefSeq" id="WP_202748500.1">
    <property type="nucleotide sequence ID" value="NZ_JAESWC010000002.1"/>
</dbReference>
<dbReference type="Pfam" id="PF25973">
    <property type="entry name" value="BSH_CzcB"/>
    <property type="match status" value="1"/>
</dbReference>
<feature type="region of interest" description="Disordered" evidence="4">
    <location>
        <begin position="131"/>
        <end position="156"/>
    </location>
</feature>
<dbReference type="InterPro" id="IPR006143">
    <property type="entry name" value="RND_pump_MFP"/>
</dbReference>
<reference evidence="7 8" key="1">
    <citation type="submission" date="2021-01" db="EMBL/GenBank/DDBJ databases">
        <title>Genome public.</title>
        <authorList>
            <person name="Liu C."/>
            <person name="Sun Q."/>
        </authorList>
    </citation>
    <scope>NUCLEOTIDE SEQUENCE [LARGE SCALE GENOMIC DNA]</scope>
    <source>
        <strain evidence="7 8">YIM B02515</strain>
    </source>
</reference>
<feature type="region of interest" description="Disordered" evidence="4">
    <location>
        <begin position="443"/>
        <end position="462"/>
    </location>
</feature>
<dbReference type="NCBIfam" id="TIGR01730">
    <property type="entry name" value="RND_mfp"/>
    <property type="match status" value="1"/>
</dbReference>
<evidence type="ECO:0000256" key="4">
    <source>
        <dbReference type="SAM" id="MobiDB-lite"/>
    </source>
</evidence>
<feature type="compositionally biased region" description="Low complexity" evidence="4">
    <location>
        <begin position="368"/>
        <end position="379"/>
    </location>
</feature>
<evidence type="ECO:0000259" key="6">
    <source>
        <dbReference type="Pfam" id="PF25990"/>
    </source>
</evidence>
<comment type="subcellular location">
    <subcellularLocation>
        <location evidence="1">Cell envelope</location>
    </subcellularLocation>
</comment>
<feature type="compositionally biased region" description="Low complexity" evidence="4">
    <location>
        <begin position="325"/>
        <end position="357"/>
    </location>
</feature>
<organism evidence="7 8">
    <name type="scientific">Clostridium rhizosphaerae</name>
    <dbReference type="NCBI Taxonomy" id="2803861"/>
    <lineage>
        <taxon>Bacteria</taxon>
        <taxon>Bacillati</taxon>
        <taxon>Bacillota</taxon>
        <taxon>Clostridia</taxon>
        <taxon>Eubacteriales</taxon>
        <taxon>Clostridiaceae</taxon>
        <taxon>Clostridium</taxon>
    </lineage>
</organism>
<sequence>MKSKIVKALIACIIVLGVGFGGYYGYNKVFAKKAVTASVQYMTVTAKKTNLQVSVQGTGAAYAAVTKDVIPNNNGTLKDLTVKVGDTVTAGQKLFTSDSDDLRKTVTTAQNNLSKQNISLQADLDTQAAQAAQAAAAQTPQAGGQNGQSSGQSSAKVDDNKIAMDRLNVSDAKNQLSYANQQVAKMAVTAPIGGIVTVVNNSNGDSVQQSKAVLTIVDTSSMKVKVAVDELDIEKIKQGQKAEVKFDAIKDKTYEGSVETIAQTGTTSNNVTTYDVVVAIKDPSGIKLGMNANVNIQVESKDNALVIPSEAIIDRNGNKFVMVANSDSSSANSNGTNNAAQSNNQQNQSNNTQPSANGNGQGRNRSTQNGQGARNGAYGGAAYAGTSKQVQIKTGMENENYVEVTEGLTEGEKVLVQLPQASSTTNNNANRNNLGGFGAGGFGGGNMGVQRNQSGGNNTRKN</sequence>
<dbReference type="EMBL" id="JAESWC010000002">
    <property type="protein sequence ID" value="MBL4935915.1"/>
    <property type="molecule type" value="Genomic_DNA"/>
</dbReference>
<evidence type="ECO:0000313" key="8">
    <source>
        <dbReference type="Proteomes" id="UP000632377"/>
    </source>
</evidence>
<dbReference type="Pfam" id="PF25990">
    <property type="entry name" value="Beta-barrel_YknX"/>
    <property type="match status" value="1"/>
</dbReference>
<dbReference type="Gene3D" id="6.20.50.140">
    <property type="match status" value="1"/>
</dbReference>
<evidence type="ECO:0000256" key="1">
    <source>
        <dbReference type="ARBA" id="ARBA00004196"/>
    </source>
</evidence>
<gene>
    <name evidence="7" type="ORF">JK636_09095</name>
</gene>
<dbReference type="InterPro" id="IPR050465">
    <property type="entry name" value="UPF0194_transport"/>
</dbReference>
<name>A0ABS1T997_9CLOT</name>
<feature type="compositionally biased region" description="Polar residues" evidence="4">
    <location>
        <begin position="449"/>
        <end position="462"/>
    </location>
</feature>
<evidence type="ECO:0000313" key="7">
    <source>
        <dbReference type="EMBL" id="MBL4935915.1"/>
    </source>
</evidence>
<dbReference type="PANTHER" id="PTHR32347:SF14">
    <property type="entry name" value="EFFLUX SYSTEM COMPONENT YKNX-RELATED"/>
    <property type="match status" value="1"/>
</dbReference>
<dbReference type="Proteomes" id="UP000632377">
    <property type="component" value="Unassembled WGS sequence"/>
</dbReference>
<protein>
    <submittedName>
        <fullName evidence="7">Efflux RND transporter periplasmic adaptor subunit</fullName>
    </submittedName>
</protein>